<dbReference type="Gene3D" id="3.40.50.720">
    <property type="entry name" value="NAD(P)-binding Rossmann-like Domain"/>
    <property type="match status" value="1"/>
</dbReference>
<dbReference type="AlphaFoldDB" id="A0A919ACU1"/>
<dbReference type="InterPro" id="IPR013120">
    <property type="entry name" value="FAR_NAD-bd"/>
</dbReference>
<evidence type="ECO:0000313" key="2">
    <source>
        <dbReference type="EMBL" id="GHE99695.1"/>
    </source>
</evidence>
<dbReference type="InterPro" id="IPR036291">
    <property type="entry name" value="NAD(P)-bd_dom_sf"/>
</dbReference>
<reference evidence="2" key="1">
    <citation type="journal article" date="2014" name="Int. J. Syst. Evol. Microbiol.">
        <title>Complete genome sequence of Corynebacterium casei LMG S-19264T (=DSM 44701T), isolated from a smear-ripened cheese.</title>
        <authorList>
            <consortium name="US DOE Joint Genome Institute (JGI-PGF)"/>
            <person name="Walter F."/>
            <person name="Albersmeier A."/>
            <person name="Kalinowski J."/>
            <person name="Ruckert C."/>
        </authorList>
    </citation>
    <scope>NUCLEOTIDE SEQUENCE</scope>
    <source>
        <strain evidence="2">JCM 4784</strain>
    </source>
</reference>
<comment type="caution">
    <text evidence="2">The sequence shown here is derived from an EMBL/GenBank/DDBJ whole genome shotgun (WGS) entry which is preliminary data.</text>
</comment>
<sequence length="380" mass="41313">MSILLTGATGFVGCRVLRELLADDSDEPVTVLGRGTPDALRARVEATAAWLTDTPPRPGALARLRYVSGDIERPDLGLSAADRARTLDGLREVWHSAALLNFMDAPALLHRANVQGTRHLLDLLEAAPAAELRHISTAYVAGRRSTGHVLEDDLSEDSGFMSRYEESKYTAERLLRAWSAATGRAVTVLRPSLLVSDRPAPEGLPGQPVDVLVRLVDQVANGWTARGHGLAELLRGGLRGDRVRVRVQADPEGTLNLLQVDHAARAMVRAAAAPADGPARVRTLHVTHPRETPFRTALDALATRYPGLSLSVHAEVGAPTRLERTLTEETWRHLPGLSTLRRTYDRTGFLRAVGDLPEPDPVDRAYLARAFSRTELPTAV</sequence>
<dbReference type="EMBL" id="BNBT01000254">
    <property type="protein sequence ID" value="GHE99695.1"/>
    <property type="molecule type" value="Genomic_DNA"/>
</dbReference>
<feature type="domain" description="Thioester reductase (TE)" evidence="1">
    <location>
        <begin position="5"/>
        <end position="267"/>
    </location>
</feature>
<accession>A0A919ACU1</accession>
<dbReference type="Pfam" id="PF07993">
    <property type="entry name" value="NAD_binding_4"/>
    <property type="match status" value="1"/>
</dbReference>
<protein>
    <recommendedName>
        <fullName evidence="1">Thioester reductase (TE) domain-containing protein</fullName>
    </recommendedName>
</protein>
<dbReference type="SUPFAM" id="SSF51735">
    <property type="entry name" value="NAD(P)-binding Rossmann-fold domains"/>
    <property type="match status" value="1"/>
</dbReference>
<name>A0A919ACU1_9ACTN</name>
<dbReference type="RefSeq" id="WP_190140630.1">
    <property type="nucleotide sequence ID" value="NZ_BNBT01000254.1"/>
</dbReference>
<dbReference type="Proteomes" id="UP000608024">
    <property type="component" value="Unassembled WGS sequence"/>
</dbReference>
<evidence type="ECO:0000313" key="3">
    <source>
        <dbReference type="Proteomes" id="UP000608024"/>
    </source>
</evidence>
<keyword evidence="3" id="KW-1185">Reference proteome</keyword>
<gene>
    <name evidence="2" type="ORF">GCM10018785_74060</name>
</gene>
<proteinExistence type="predicted"/>
<evidence type="ECO:0000259" key="1">
    <source>
        <dbReference type="Pfam" id="PF07993"/>
    </source>
</evidence>
<dbReference type="InterPro" id="IPR050177">
    <property type="entry name" value="Lipid_A_modif_metabolic_enz"/>
</dbReference>
<organism evidence="2 3">
    <name type="scientific">Streptomyces longispororuber</name>
    <dbReference type="NCBI Taxonomy" id="68230"/>
    <lineage>
        <taxon>Bacteria</taxon>
        <taxon>Bacillati</taxon>
        <taxon>Actinomycetota</taxon>
        <taxon>Actinomycetes</taxon>
        <taxon>Kitasatosporales</taxon>
        <taxon>Streptomycetaceae</taxon>
        <taxon>Streptomyces</taxon>
    </lineage>
</organism>
<dbReference type="PANTHER" id="PTHR43245">
    <property type="entry name" value="BIFUNCTIONAL POLYMYXIN RESISTANCE PROTEIN ARNA"/>
    <property type="match status" value="1"/>
</dbReference>
<reference evidence="2" key="2">
    <citation type="submission" date="2020-09" db="EMBL/GenBank/DDBJ databases">
        <authorList>
            <person name="Sun Q."/>
            <person name="Ohkuma M."/>
        </authorList>
    </citation>
    <scope>NUCLEOTIDE SEQUENCE</scope>
    <source>
        <strain evidence="2">JCM 4784</strain>
    </source>
</reference>
<dbReference type="PANTHER" id="PTHR43245:SF51">
    <property type="entry name" value="SHORT CHAIN DEHYDROGENASE_REDUCTASE FAMILY 42E, MEMBER 2"/>
    <property type="match status" value="1"/>
</dbReference>